<name>L0D5P0_SINAD</name>
<dbReference type="InterPro" id="IPR022385">
    <property type="entry name" value="Rhs_assc_core"/>
</dbReference>
<dbReference type="HOGENOM" id="CLU_001177_0_0_0"/>
<dbReference type="EMBL" id="CP003364">
    <property type="protein sequence ID" value="AGA24739.1"/>
    <property type="molecule type" value="Genomic_DNA"/>
</dbReference>
<dbReference type="Gene3D" id="2.60.40.2810">
    <property type="match status" value="1"/>
</dbReference>
<keyword evidence="3" id="KW-1185">Reference proteome</keyword>
<gene>
    <name evidence="2" type="ordered locus">Sinac_0291</name>
</gene>
<protein>
    <submittedName>
        <fullName evidence="2">RHS repeat-associated core domain protein</fullName>
    </submittedName>
</protein>
<feature type="compositionally biased region" description="Polar residues" evidence="1">
    <location>
        <begin position="252"/>
        <end position="266"/>
    </location>
</feature>
<feature type="compositionally biased region" description="Basic residues" evidence="1">
    <location>
        <begin position="1"/>
        <end position="17"/>
    </location>
</feature>
<dbReference type="NCBIfam" id="TIGR01643">
    <property type="entry name" value="YD_repeat_2x"/>
    <property type="match status" value="3"/>
</dbReference>
<dbReference type="Gene3D" id="2.60.40.3440">
    <property type="match status" value="1"/>
</dbReference>
<dbReference type="Pfam" id="PF17963">
    <property type="entry name" value="Big_9"/>
    <property type="match status" value="2"/>
</dbReference>
<feature type="region of interest" description="Disordered" evidence="1">
    <location>
        <begin position="246"/>
        <end position="266"/>
    </location>
</feature>
<dbReference type="eggNOG" id="COG3209">
    <property type="taxonomic scope" value="Bacteria"/>
</dbReference>
<feature type="region of interest" description="Disordered" evidence="1">
    <location>
        <begin position="1"/>
        <end position="23"/>
    </location>
</feature>
<dbReference type="PANTHER" id="PTHR32305">
    <property type="match status" value="1"/>
</dbReference>
<dbReference type="PANTHER" id="PTHR32305:SF15">
    <property type="entry name" value="PROTEIN RHSA-RELATED"/>
    <property type="match status" value="1"/>
</dbReference>
<evidence type="ECO:0000256" key="1">
    <source>
        <dbReference type="SAM" id="MobiDB-lite"/>
    </source>
</evidence>
<dbReference type="NCBIfam" id="TIGR03696">
    <property type="entry name" value="Rhs_assc_core"/>
    <property type="match status" value="1"/>
</dbReference>
<dbReference type="STRING" id="886293.Sinac_0291"/>
<dbReference type="Proteomes" id="UP000010798">
    <property type="component" value="Chromosome"/>
</dbReference>
<dbReference type="InterPro" id="IPR006530">
    <property type="entry name" value="YD"/>
</dbReference>
<proteinExistence type="predicted"/>
<dbReference type="KEGG" id="saci:Sinac_0291"/>
<reference evidence="2 3" key="1">
    <citation type="submission" date="2012-02" db="EMBL/GenBank/DDBJ databases">
        <title>Complete sequence of chromosome of Singulisphaera acidiphila DSM 18658.</title>
        <authorList>
            <consortium name="US DOE Joint Genome Institute (JGI-PGF)"/>
            <person name="Lucas S."/>
            <person name="Copeland A."/>
            <person name="Lapidus A."/>
            <person name="Glavina del Rio T."/>
            <person name="Dalin E."/>
            <person name="Tice H."/>
            <person name="Bruce D."/>
            <person name="Goodwin L."/>
            <person name="Pitluck S."/>
            <person name="Peters L."/>
            <person name="Ovchinnikova G."/>
            <person name="Chertkov O."/>
            <person name="Kyrpides N."/>
            <person name="Mavromatis K."/>
            <person name="Ivanova N."/>
            <person name="Brettin T."/>
            <person name="Detter J.C."/>
            <person name="Han C."/>
            <person name="Larimer F."/>
            <person name="Land M."/>
            <person name="Hauser L."/>
            <person name="Markowitz V."/>
            <person name="Cheng J.-F."/>
            <person name="Hugenholtz P."/>
            <person name="Woyke T."/>
            <person name="Wu D."/>
            <person name="Tindall B."/>
            <person name="Pomrenke H."/>
            <person name="Brambilla E."/>
            <person name="Klenk H.-P."/>
            <person name="Eisen J.A."/>
        </authorList>
    </citation>
    <scope>NUCLEOTIDE SEQUENCE [LARGE SCALE GENOMIC DNA]</scope>
    <source>
        <strain evidence="3">ATCC BAA-1392 / DSM 18658 / VKM B-2454 / MOB10</strain>
    </source>
</reference>
<dbReference type="Pfam" id="PF05593">
    <property type="entry name" value="RHS_repeat"/>
    <property type="match status" value="2"/>
</dbReference>
<evidence type="ECO:0000313" key="2">
    <source>
        <dbReference type="EMBL" id="AGA24739.1"/>
    </source>
</evidence>
<evidence type="ECO:0000313" key="3">
    <source>
        <dbReference type="Proteomes" id="UP000010798"/>
    </source>
</evidence>
<accession>L0D5P0</accession>
<dbReference type="InterPro" id="IPR031325">
    <property type="entry name" value="RHS_repeat"/>
</dbReference>
<dbReference type="InterPro" id="IPR050708">
    <property type="entry name" value="T6SS_VgrG/RHS"/>
</dbReference>
<organism evidence="2 3">
    <name type="scientific">Singulisphaera acidiphila (strain ATCC BAA-1392 / DSM 18658 / VKM B-2454 / MOB10)</name>
    <dbReference type="NCBI Taxonomy" id="886293"/>
    <lineage>
        <taxon>Bacteria</taxon>
        <taxon>Pseudomonadati</taxon>
        <taxon>Planctomycetota</taxon>
        <taxon>Planctomycetia</taxon>
        <taxon>Isosphaerales</taxon>
        <taxon>Isosphaeraceae</taxon>
        <taxon>Singulisphaera</taxon>
    </lineage>
</organism>
<dbReference type="Gene3D" id="2.180.10.10">
    <property type="entry name" value="RHS repeat-associated core"/>
    <property type="match status" value="3"/>
</dbReference>
<sequence>MSRRFPPLARHRARPDRRNRPTQSFVPQIQSLEIRQLLTNHPPVAYDRGPYNVVHDQTIDNSLYATDEDAGDLLTYSLVANASHGYATVGPDSYFAYTPYPGYVGTDSFTYVANDGLANSNVATVTINVTNAPPVARDAGVFTTEVNGSLDNGISTYVNDPDDNYLIYSIPEDGGPKHGTAWMDPSSGYFMYTAEPGYVGRDSFSYKANDGIVDSNIATIYINVRPYFTYYLIFIPPPCPCAAPNQGPLASPAQSGSNASNPNPQSPVLWNMSEAPVRFADGVIELENTDLQSYGFGMPWGQSRSWTNGAQYAGSGNNGNGMVNLQLPYLSQVNGTNTLAAISNGNNAYYFDLSSGSYNARYGATVRLNYDSGNGEYVLTDPSGNQLRYYGFGGAIPYYQRGQLKTYTDQAGNTIDLSSRTSIGDVAEVVRSHTSGSSTISESYLYSYIASGVNQGLLASVTQRTRTNGGAWTTVRKVEYDYYGRSDSHGNIGDLRTATIKDGGGNVIDVDYYRYYTSDTSTGYKHGLKYFFSPASYARLAAAVTNPLTATDTQVAPYADNYFEYDSEHRVTKEIAQGFGCSVCTSGLGAFTFQYTTSSNSNGMNRWKVKTVETLPDNNQLIVFTNYAGAIMLKVFRDTTTHQDWVEFWKYDDNGKVVLHAFPSAVTGYDENYADLLGEVSGNYGYLSDYSGQIETFTYIASGAAIGNLSTASVQKGELGVSQPQRTITYTSHTGGGVTVAQVATDTVYRNDNGTGGLTTSYSYTWYANSTRIESETITHPTVNSSQNGPGTADTETIFYDAYGQPTWTKDGDGFLTYTAYDPATGAVVKKIYDVNTSMTSEFTALPTGWTTPSGGGLNLITRTEVDALGRTTKSTDPNGNATYTVYNDANHEIRVYAGWNSTTHLPTGPTLVIREDRARSYTETFTMVATPALDGSGRPTGTEAIGSLRSLTREFTSVGGQVLQADAYNNVAGLTYSASTSFGTEGVNFNRTLYSYDTRGRLKLVTTPNGTITKAVYDGLGRTIEVWVGTSSVNLVKVSAQEYDNGGIGDSNLTRKTLYPGGGASARVTDYFYDWRDRLVATKDGVQVSEGTDVNRPITYLVYNNLGQVTSREWFDGDGVTVTDSNNDGVPDQPSASLRRAKSTFEYDDQGRLFATHVFSVNQSTGSVSSDSLTTAFWYDHRGNVIKQASPGGLVQKVAYDGVGRPVTISTTNGGGDSSWADAGTVTGDAVLEQVEYQYDANSNILLTTVRQRFHDETATGALGTPSSGTKARVSYVASYFDALDRTTAVVNLGTNNGSAYTWTSTIPARSDTALVTSYGYDDAGRLQTVTDPRGIVSKRFYDARGRTTKTIEAYTNGIPTDTTNKTVEYTYDGNGNLLTLKVVLPGGGQQTTEYVYGVDTAAGSALFSNDLAREVHHPDKTTGAASGTEAEVYTYNALGQVKTATDRNGTVHTYTYDVLGRQISDAITTPGSGIDQSVLRIETTYDVAGRPVLLTSYNAASGGNVVNQVQRVYNGLGQLITEYQAHGGAVNPLTSPKVQYAYSEMSGSANHSRLVSMTYPNGRVLHYVYAGGVDSDISRLSYLADDNGSEGIGTHLEEYSYLGLGTIVSRSRPEPGVALSYVKRTGESNGDGGDQYTGLDRFGRIIDQRWLNPATGTATDRFQYGYDRNGNRLYRSNLLDAAMDELYHASGSGNGYDSLNQLTGFVRGALSASSPGGTLDTVSSPSRSQAWDFDALGNWENVSTNGTSQTRNHNAQNQVTGVGASTLTYDANGNMTTDETGRKFVYDGWNRLMAVKDSSNNLLVDYTYDALGRRITGDNGTEVHLYYSAQWQMLEERISGIAVAQNVWSPLYVDALVLRDRDAGGLDGILEEQFYVQQDANWNVTAITNKAGVVAERYIYDPYGQVSVLAANWSSLGSSAYGWVYLHQGGRYDRVSKLFGFRHRDYSPTLGRWASQDPLGILAGDQNLYRYVSNRPGNIVDPLGLIGIPIYIYVDPSKMPSDFDPAGVKDSINQILEDLPFDFDIIPTSVSPPSGIKYSRPPVGEHGPTGPDGISGIDGRLNFINPRRPGFVGSCFAGTADITINSTTINSYKPKKKPKNRNTQYANIIVHELFYHGVMGNYHVPGLPFEKTPLGKSEANIHVPIKLTDGEKCRIRRAFGLSADD</sequence>